<evidence type="ECO:0000313" key="2">
    <source>
        <dbReference type="EMBL" id="KPJ09508.1"/>
    </source>
</evidence>
<dbReference type="Proteomes" id="UP000053240">
    <property type="component" value="Unassembled WGS sequence"/>
</dbReference>
<feature type="compositionally biased region" description="Gly residues" evidence="1">
    <location>
        <begin position="60"/>
        <end position="73"/>
    </location>
</feature>
<protein>
    <submittedName>
        <fullName evidence="2">Uncharacterized protein</fullName>
    </submittedName>
</protein>
<gene>
    <name evidence="2" type="ORF">RR48_13142</name>
</gene>
<name>A0A194QVE5_PAPMA</name>
<evidence type="ECO:0000313" key="3">
    <source>
        <dbReference type="Proteomes" id="UP000053240"/>
    </source>
</evidence>
<dbReference type="InParanoid" id="A0A194QVE5"/>
<feature type="compositionally biased region" description="Polar residues" evidence="1">
    <location>
        <begin position="45"/>
        <end position="59"/>
    </location>
</feature>
<evidence type="ECO:0000256" key="1">
    <source>
        <dbReference type="SAM" id="MobiDB-lite"/>
    </source>
</evidence>
<feature type="compositionally biased region" description="Low complexity" evidence="1">
    <location>
        <begin position="156"/>
        <end position="177"/>
    </location>
</feature>
<reference evidence="2 3" key="1">
    <citation type="journal article" date="2015" name="Nat. Commun.">
        <title>Outbred genome sequencing and CRISPR/Cas9 gene editing in butterflies.</title>
        <authorList>
            <person name="Li X."/>
            <person name="Fan D."/>
            <person name="Zhang W."/>
            <person name="Liu G."/>
            <person name="Zhang L."/>
            <person name="Zhao L."/>
            <person name="Fang X."/>
            <person name="Chen L."/>
            <person name="Dong Y."/>
            <person name="Chen Y."/>
            <person name="Ding Y."/>
            <person name="Zhao R."/>
            <person name="Feng M."/>
            <person name="Zhu Y."/>
            <person name="Feng Y."/>
            <person name="Jiang X."/>
            <person name="Zhu D."/>
            <person name="Xiang H."/>
            <person name="Feng X."/>
            <person name="Li S."/>
            <person name="Wang J."/>
            <person name="Zhang G."/>
            <person name="Kronforst M.R."/>
            <person name="Wang W."/>
        </authorList>
    </citation>
    <scope>NUCLEOTIDE SEQUENCE [LARGE SCALE GENOMIC DNA]</scope>
    <source>
        <strain evidence="2">Ya'a_city_454_Pm</strain>
        <tissue evidence="2">Whole body</tissue>
    </source>
</reference>
<accession>A0A194QVE5</accession>
<dbReference type="AlphaFoldDB" id="A0A194QVE5"/>
<feature type="region of interest" description="Disordered" evidence="1">
    <location>
        <begin position="45"/>
        <end position="91"/>
    </location>
</feature>
<feature type="compositionally biased region" description="Polar residues" evidence="1">
    <location>
        <begin position="189"/>
        <end position="212"/>
    </location>
</feature>
<feature type="compositionally biased region" description="Polar residues" evidence="1">
    <location>
        <begin position="130"/>
        <end position="154"/>
    </location>
</feature>
<proteinExistence type="predicted"/>
<feature type="region of interest" description="Disordered" evidence="1">
    <location>
        <begin position="130"/>
        <end position="218"/>
    </location>
</feature>
<sequence length="218" mass="22154">MLSRRFSTVQTKKCGDFIVAALVAVCAAGRLEHLERSYLPPDSSNSVGFGANGRSQNGFGSNGQGIHGFGSQGSSGDSFGSGSNGGSHGAFGSNAGSDAGFRSIGNGLGSSNGNGFGAATSNQYLPPNYGSTGSNGFARSGSSSFRAPNTQYGTPSFGNNNGFSGQGGSQYSQNAGQHAQGRTQPGAGLSNQYLAPARSNSFQNIPQQSFDEQSGYHY</sequence>
<keyword evidence="3" id="KW-1185">Reference proteome</keyword>
<dbReference type="STRING" id="76193.A0A194QVE5"/>
<organism evidence="2 3">
    <name type="scientific">Papilio machaon</name>
    <name type="common">Old World swallowtail butterfly</name>
    <dbReference type="NCBI Taxonomy" id="76193"/>
    <lineage>
        <taxon>Eukaryota</taxon>
        <taxon>Metazoa</taxon>
        <taxon>Ecdysozoa</taxon>
        <taxon>Arthropoda</taxon>
        <taxon>Hexapoda</taxon>
        <taxon>Insecta</taxon>
        <taxon>Pterygota</taxon>
        <taxon>Neoptera</taxon>
        <taxon>Endopterygota</taxon>
        <taxon>Lepidoptera</taxon>
        <taxon>Glossata</taxon>
        <taxon>Ditrysia</taxon>
        <taxon>Papilionoidea</taxon>
        <taxon>Papilionidae</taxon>
        <taxon>Papilioninae</taxon>
        <taxon>Papilio</taxon>
    </lineage>
</organism>
<dbReference type="EMBL" id="KQ461073">
    <property type="protein sequence ID" value="KPJ09508.1"/>
    <property type="molecule type" value="Genomic_DNA"/>
</dbReference>